<dbReference type="SUPFAM" id="SSF81383">
    <property type="entry name" value="F-box domain"/>
    <property type="match status" value="1"/>
</dbReference>
<dbReference type="PANTHER" id="PTHR31672">
    <property type="entry name" value="BNACNNG10540D PROTEIN"/>
    <property type="match status" value="1"/>
</dbReference>
<dbReference type="Pfam" id="PF07734">
    <property type="entry name" value="FBA_1"/>
    <property type="match status" value="1"/>
</dbReference>
<dbReference type="InterPro" id="IPR036047">
    <property type="entry name" value="F-box-like_dom_sf"/>
</dbReference>
<dbReference type="Pfam" id="PF00646">
    <property type="entry name" value="F-box"/>
    <property type="match status" value="1"/>
</dbReference>
<protein>
    <recommendedName>
        <fullName evidence="1">F-box domain-containing protein</fullName>
    </recommendedName>
</protein>
<dbReference type="InterPro" id="IPR001810">
    <property type="entry name" value="F-box_dom"/>
</dbReference>
<dbReference type="EMBL" id="JAVIJP010000011">
    <property type="protein sequence ID" value="KAL3646888.1"/>
    <property type="molecule type" value="Genomic_DNA"/>
</dbReference>
<dbReference type="Proteomes" id="UP001632038">
    <property type="component" value="Unassembled WGS sequence"/>
</dbReference>
<dbReference type="AlphaFoldDB" id="A0ABD3DXC8"/>
<dbReference type="SMART" id="SM00256">
    <property type="entry name" value="FBOX"/>
    <property type="match status" value="1"/>
</dbReference>
<feature type="domain" description="F-box" evidence="1">
    <location>
        <begin position="1"/>
        <end position="50"/>
    </location>
</feature>
<dbReference type="InterPro" id="IPR017451">
    <property type="entry name" value="F-box-assoc_interact_dom"/>
</dbReference>
<gene>
    <name evidence="2" type="ORF">CASFOL_009432</name>
</gene>
<dbReference type="Gene3D" id="1.20.1280.50">
    <property type="match status" value="1"/>
</dbReference>
<accession>A0ABD3DXC8</accession>
<evidence type="ECO:0000259" key="1">
    <source>
        <dbReference type="PROSITE" id="PS50181"/>
    </source>
</evidence>
<dbReference type="PROSITE" id="PS50181">
    <property type="entry name" value="FBOX"/>
    <property type="match status" value="1"/>
</dbReference>
<name>A0ABD3DXC8_9LAMI</name>
<proteinExistence type="predicted"/>
<dbReference type="InterPro" id="IPR050796">
    <property type="entry name" value="SCF_F-box_component"/>
</dbReference>
<organism evidence="2 3">
    <name type="scientific">Castilleja foliolosa</name>
    <dbReference type="NCBI Taxonomy" id="1961234"/>
    <lineage>
        <taxon>Eukaryota</taxon>
        <taxon>Viridiplantae</taxon>
        <taxon>Streptophyta</taxon>
        <taxon>Embryophyta</taxon>
        <taxon>Tracheophyta</taxon>
        <taxon>Spermatophyta</taxon>
        <taxon>Magnoliopsida</taxon>
        <taxon>eudicotyledons</taxon>
        <taxon>Gunneridae</taxon>
        <taxon>Pentapetalae</taxon>
        <taxon>asterids</taxon>
        <taxon>lamiids</taxon>
        <taxon>Lamiales</taxon>
        <taxon>Orobanchaceae</taxon>
        <taxon>Pedicularideae</taxon>
        <taxon>Castillejinae</taxon>
        <taxon>Castilleja</taxon>
    </lineage>
</organism>
<dbReference type="PANTHER" id="PTHR31672:SF13">
    <property type="entry name" value="F-BOX PROTEIN CPR30-LIKE"/>
    <property type="match status" value="1"/>
</dbReference>
<sequence length="400" mass="46380">MCDIPLGICRDILLRLPAESLLRLRTVFKSWKTIIDDPCFVKAHNKYQLSSNTLLLSNSIGPPFYPLYYFDLEGLNFTNGPKTIPATPINLSRIGLSLVPAVPLPACNGLMLISPFNHEKSRRRQDINGDSEGIWEIWNPLTRERLRLPQPNIHSYVLGHGIGYDCAADDYKVVVIDYLYDYDDRESLMQTHVYSLKSDSWRVMIEEFPFELFTLNSVQGVFLNGALHWILDTTDSMIIAFDVGTEKYGFQLKRPDNLSQVRGQRLKLDAFGECLFLSCKDEESRHFDAWVMNDYGPEGSWIHLFSINQQNYYDMKAVYYLKNKKQVLLQHYCGFLWFDVESCNYMKNVGVHGLFRDFRLCAQHFIGSLVRLHDRCGCVADKRRMRKSKGKMKMEMVDTE</sequence>
<dbReference type="InterPro" id="IPR006527">
    <property type="entry name" value="F-box-assoc_dom_typ1"/>
</dbReference>
<dbReference type="NCBIfam" id="TIGR01640">
    <property type="entry name" value="F_box_assoc_1"/>
    <property type="match status" value="1"/>
</dbReference>
<evidence type="ECO:0000313" key="2">
    <source>
        <dbReference type="EMBL" id="KAL3646888.1"/>
    </source>
</evidence>
<evidence type="ECO:0000313" key="3">
    <source>
        <dbReference type="Proteomes" id="UP001632038"/>
    </source>
</evidence>
<keyword evidence="3" id="KW-1185">Reference proteome</keyword>
<comment type="caution">
    <text evidence="2">The sequence shown here is derived from an EMBL/GenBank/DDBJ whole genome shotgun (WGS) entry which is preliminary data.</text>
</comment>
<reference evidence="3" key="1">
    <citation type="journal article" date="2024" name="IScience">
        <title>Strigolactones Initiate the Formation of Haustorium-like Structures in Castilleja.</title>
        <authorList>
            <person name="Buerger M."/>
            <person name="Peterson D."/>
            <person name="Chory J."/>
        </authorList>
    </citation>
    <scope>NUCLEOTIDE SEQUENCE [LARGE SCALE GENOMIC DNA]</scope>
</reference>